<evidence type="ECO:0000259" key="9">
    <source>
        <dbReference type="Pfam" id="PF12832"/>
    </source>
</evidence>
<reference evidence="10 11" key="1">
    <citation type="submission" date="2017-05" db="EMBL/GenBank/DDBJ databases">
        <title>The Genome Sequence of Enterococcus sp. 10A9_DIV0425.</title>
        <authorList>
            <consortium name="The Broad Institute Genomics Platform"/>
            <consortium name="The Broad Institute Genomic Center for Infectious Diseases"/>
            <person name="Earl A."/>
            <person name="Manson A."/>
            <person name="Schwartman J."/>
            <person name="Gilmore M."/>
            <person name="Abouelleil A."/>
            <person name="Cao P."/>
            <person name="Chapman S."/>
            <person name="Cusick C."/>
            <person name="Shea T."/>
            <person name="Young S."/>
            <person name="Neafsey D."/>
            <person name="Nusbaum C."/>
            <person name="Birren B."/>
        </authorList>
    </citation>
    <scope>NUCLEOTIDE SEQUENCE [LARGE SCALE GENOMIC DNA]</scope>
    <source>
        <strain evidence="10 11">10A9_DIV0425</strain>
    </source>
</reference>
<dbReference type="RefSeq" id="WP_244610785.1">
    <property type="nucleotide sequence ID" value="NZ_NGMO01000004.1"/>
</dbReference>
<dbReference type="SUPFAM" id="SSF103473">
    <property type="entry name" value="MFS general substrate transporter"/>
    <property type="match status" value="1"/>
</dbReference>
<evidence type="ECO:0000313" key="10">
    <source>
        <dbReference type="EMBL" id="OTP09631.1"/>
    </source>
</evidence>
<evidence type="ECO:0000256" key="2">
    <source>
        <dbReference type="ARBA" id="ARBA00022448"/>
    </source>
</evidence>
<comment type="subcellular location">
    <subcellularLocation>
        <location evidence="1">Cell inner membrane</location>
        <topology evidence="1">Multi-pass membrane protein</topology>
    </subcellularLocation>
</comment>
<feature type="transmembrane region" description="Helical" evidence="8">
    <location>
        <begin position="253"/>
        <end position="272"/>
    </location>
</feature>
<evidence type="ECO:0000313" key="11">
    <source>
        <dbReference type="Proteomes" id="UP000194933"/>
    </source>
</evidence>
<feature type="transmembrane region" description="Helical" evidence="8">
    <location>
        <begin position="374"/>
        <end position="392"/>
    </location>
</feature>
<keyword evidence="11" id="KW-1185">Reference proteome</keyword>
<dbReference type="PANTHER" id="PTHR23522">
    <property type="entry name" value="BLL5896 PROTEIN"/>
    <property type="match status" value="1"/>
</dbReference>
<keyword evidence="3" id="KW-1003">Cell membrane</keyword>
<feature type="transmembrane region" description="Helical" evidence="8">
    <location>
        <begin position="219"/>
        <end position="241"/>
    </location>
</feature>
<dbReference type="AlphaFoldDB" id="A0A242JXH2"/>
<dbReference type="PANTHER" id="PTHR23522:SF10">
    <property type="entry name" value="3-PHENYLPROPIONIC ACID TRANSPORTER-RELATED"/>
    <property type="match status" value="1"/>
</dbReference>
<gene>
    <name evidence="10" type="ORF">A5844_002411</name>
</gene>
<feature type="transmembrane region" description="Helical" evidence="8">
    <location>
        <begin position="20"/>
        <end position="39"/>
    </location>
</feature>
<dbReference type="InterPro" id="IPR024989">
    <property type="entry name" value="MFS_assoc_dom"/>
</dbReference>
<feature type="transmembrane region" description="Helical" evidence="8">
    <location>
        <begin position="140"/>
        <end position="161"/>
    </location>
</feature>
<sequence length="397" mass="45042">MLQLRSLLEKMKVKYKFQLIYFVQYGIMAILMTQILPFLTGLGYDSMERGWFLASYSVTTIVFQVVIGYYSDKNNQIKRISMIISLLLGIFSIVFYWLGKELWLLHLMVLAIAGGLANTAATVLDNWVLLEASAAKKLAYIKASGSLGWSMISICIPYLIIRNNYQFLALPLILFLIINVYMSKMISRDQQFQSKPEERKRQKNITIMDVFSLYKNHRFLCYTGLFFLLYLTIVANNTVIIDKLLSMEGGAGLVGLKWAIQSLCEIPAYILLNQMSIKWKNEPLILVAGLFLTIQFAVYFFASTPFVLLAASFLQFFTVPTFTIASRMMIGEVTPRSIFSSGQLISVSFYIGVASFVSPLIGGILSKQLSLDTAIIFFGLLPIVAFLVFHLFRKRLN</sequence>
<keyword evidence="5 8" id="KW-0812">Transmembrane</keyword>
<feature type="transmembrane region" description="Helical" evidence="8">
    <location>
        <begin position="82"/>
        <end position="99"/>
    </location>
</feature>
<dbReference type="Gene3D" id="1.20.1250.20">
    <property type="entry name" value="MFS general substrate transporter like domains"/>
    <property type="match status" value="2"/>
</dbReference>
<evidence type="ECO:0000256" key="5">
    <source>
        <dbReference type="ARBA" id="ARBA00022692"/>
    </source>
</evidence>
<feature type="transmembrane region" description="Helical" evidence="8">
    <location>
        <begin position="167"/>
        <end position="186"/>
    </location>
</feature>
<keyword evidence="6 8" id="KW-1133">Transmembrane helix</keyword>
<protein>
    <recommendedName>
        <fullName evidence="9">Major facilitator superfamily associated domain-containing protein</fullName>
    </recommendedName>
</protein>
<evidence type="ECO:0000256" key="6">
    <source>
        <dbReference type="ARBA" id="ARBA00022989"/>
    </source>
</evidence>
<feature type="transmembrane region" description="Helical" evidence="8">
    <location>
        <begin position="105"/>
        <end position="128"/>
    </location>
</feature>
<comment type="caution">
    <text evidence="10">The sequence shown here is derived from an EMBL/GenBank/DDBJ whole genome shotgun (WGS) entry which is preliminary data.</text>
</comment>
<evidence type="ECO:0000256" key="3">
    <source>
        <dbReference type="ARBA" id="ARBA00022475"/>
    </source>
</evidence>
<evidence type="ECO:0000256" key="1">
    <source>
        <dbReference type="ARBA" id="ARBA00004429"/>
    </source>
</evidence>
<name>A0A242JXH2_9ENTE</name>
<dbReference type="Proteomes" id="UP000194933">
    <property type="component" value="Unassembled WGS sequence"/>
</dbReference>
<proteinExistence type="predicted"/>
<evidence type="ECO:0000256" key="8">
    <source>
        <dbReference type="SAM" id="Phobius"/>
    </source>
</evidence>
<dbReference type="EMBL" id="NGMO01000004">
    <property type="protein sequence ID" value="OTP09631.1"/>
    <property type="molecule type" value="Genomic_DNA"/>
</dbReference>
<evidence type="ECO:0000256" key="7">
    <source>
        <dbReference type="ARBA" id="ARBA00023136"/>
    </source>
</evidence>
<organism evidence="10 11">
    <name type="scientific">Candidatus Enterococcus wittei</name>
    <dbReference type="NCBI Taxonomy" id="1987383"/>
    <lineage>
        <taxon>Bacteria</taxon>
        <taxon>Bacillati</taxon>
        <taxon>Bacillota</taxon>
        <taxon>Bacilli</taxon>
        <taxon>Lactobacillales</taxon>
        <taxon>Enterococcaceae</taxon>
        <taxon>Enterococcus</taxon>
    </lineage>
</organism>
<feature type="domain" description="Major facilitator superfamily associated" evidence="9">
    <location>
        <begin position="17"/>
        <end position="370"/>
    </location>
</feature>
<feature type="transmembrane region" description="Helical" evidence="8">
    <location>
        <begin position="342"/>
        <end position="362"/>
    </location>
</feature>
<dbReference type="Pfam" id="PF12832">
    <property type="entry name" value="MFS_1_like"/>
    <property type="match status" value="1"/>
</dbReference>
<keyword evidence="4" id="KW-0997">Cell inner membrane</keyword>
<dbReference type="STRING" id="1987383.A5844_002411"/>
<keyword evidence="7 8" id="KW-0472">Membrane</keyword>
<feature type="transmembrane region" description="Helical" evidence="8">
    <location>
        <begin position="284"/>
        <end position="302"/>
    </location>
</feature>
<keyword evidence="2" id="KW-0813">Transport</keyword>
<evidence type="ECO:0000256" key="4">
    <source>
        <dbReference type="ARBA" id="ARBA00022519"/>
    </source>
</evidence>
<dbReference type="InterPro" id="IPR036259">
    <property type="entry name" value="MFS_trans_sf"/>
</dbReference>
<dbReference type="GO" id="GO:0005886">
    <property type="term" value="C:plasma membrane"/>
    <property type="evidence" value="ECO:0007669"/>
    <property type="project" value="UniProtKB-SubCell"/>
</dbReference>
<feature type="transmembrane region" description="Helical" evidence="8">
    <location>
        <begin position="308"/>
        <end position="330"/>
    </location>
</feature>
<accession>A0A242JXH2</accession>
<feature type="transmembrane region" description="Helical" evidence="8">
    <location>
        <begin position="51"/>
        <end position="70"/>
    </location>
</feature>